<dbReference type="EMBL" id="PXNP01000071">
    <property type="protein sequence ID" value="PSF07585.1"/>
    <property type="molecule type" value="Genomic_DNA"/>
</dbReference>
<comment type="caution">
    <text evidence="1">The sequence shown here is derived from an EMBL/GenBank/DDBJ whole genome shotgun (WGS) entry which is preliminary data.</text>
</comment>
<organism evidence="1 2">
    <name type="scientific">Marinobacter fuscus</name>
    <dbReference type="NCBI Taxonomy" id="2109942"/>
    <lineage>
        <taxon>Bacteria</taxon>
        <taxon>Pseudomonadati</taxon>
        <taxon>Pseudomonadota</taxon>
        <taxon>Gammaproteobacteria</taxon>
        <taxon>Pseudomonadales</taxon>
        <taxon>Marinobacteraceae</taxon>
        <taxon>Marinobacter</taxon>
    </lineage>
</organism>
<proteinExistence type="predicted"/>
<dbReference type="AlphaFoldDB" id="A0A2T1KBU8"/>
<evidence type="ECO:0000313" key="1">
    <source>
        <dbReference type="EMBL" id="PSF07585.1"/>
    </source>
</evidence>
<protein>
    <submittedName>
        <fullName evidence="1">Uncharacterized protein</fullName>
    </submittedName>
</protein>
<evidence type="ECO:0000313" key="2">
    <source>
        <dbReference type="Proteomes" id="UP000239866"/>
    </source>
</evidence>
<gene>
    <name evidence="1" type="ORF">C7H09_09475</name>
</gene>
<keyword evidence="2" id="KW-1185">Reference proteome</keyword>
<dbReference type="RefSeq" id="WP_106762286.1">
    <property type="nucleotide sequence ID" value="NZ_PXNP01000071.1"/>
</dbReference>
<name>A0A2T1KBU8_9GAMM</name>
<sequence>MNKYLEQFQEEKIEVVPFREEGFYEYGKGDIVKVESRDNGELVLFKQEEPEHGFIMINYEGYEICLSMPSFDGVIPTTFIEDSKTALARLPEWLQLLEAKDWLDRKEADLAWIEVSKEGIELHFVGVKVNAEYGAFFEKDDVGVWAFEGLC</sequence>
<dbReference type="Proteomes" id="UP000239866">
    <property type="component" value="Unassembled WGS sequence"/>
</dbReference>
<reference evidence="1 2" key="1">
    <citation type="submission" date="2018-03" db="EMBL/GenBank/DDBJ databases">
        <title>Marinobacter brunus sp. nov., a marine bacterium of Gamma-proteobacteria isolated from the surface seawater of the South China Sea.</title>
        <authorList>
            <person name="Cheng H."/>
            <person name="Wu Y.-H."/>
            <person name="Xamxidin M."/>
            <person name="Xu X.-W."/>
        </authorList>
    </citation>
    <scope>NUCLEOTIDE SEQUENCE [LARGE SCALE GENOMIC DNA]</scope>
    <source>
        <strain evidence="1 2">NH169-3</strain>
    </source>
</reference>
<dbReference type="OrthoDB" id="9826287at2"/>
<accession>A0A2T1KBU8</accession>